<reference evidence="3" key="4">
    <citation type="journal article" date="2015" name="G3 (Bethesda)">
        <title>Genome sequences of three phytopathogenic species of the Magnaporthaceae family of fungi.</title>
        <authorList>
            <person name="Okagaki L.H."/>
            <person name="Nunes C.C."/>
            <person name="Sailsbery J."/>
            <person name="Clay B."/>
            <person name="Brown D."/>
            <person name="John T."/>
            <person name="Oh Y."/>
            <person name="Young N."/>
            <person name="Fitzgerald M."/>
            <person name="Haas B.J."/>
            <person name="Zeng Q."/>
            <person name="Young S."/>
            <person name="Adiconis X."/>
            <person name="Fan L."/>
            <person name="Levin J.Z."/>
            <person name="Mitchell T.K."/>
            <person name="Okubara P.A."/>
            <person name="Farman M.L."/>
            <person name="Kohn L.M."/>
            <person name="Birren B."/>
            <person name="Ma L.-J."/>
            <person name="Dean R.A."/>
        </authorList>
    </citation>
    <scope>NUCLEOTIDE SEQUENCE</scope>
    <source>
        <strain evidence="3">ATCC 64411 / 73-15</strain>
    </source>
</reference>
<feature type="compositionally biased region" description="Basic and acidic residues" evidence="1">
    <location>
        <begin position="167"/>
        <end position="187"/>
    </location>
</feature>
<evidence type="ECO:0000313" key="4">
    <source>
        <dbReference type="Proteomes" id="UP000011715"/>
    </source>
</evidence>
<feature type="compositionally biased region" description="Acidic residues" evidence="1">
    <location>
        <begin position="954"/>
        <end position="972"/>
    </location>
</feature>
<feature type="region of interest" description="Disordered" evidence="1">
    <location>
        <begin position="165"/>
        <end position="187"/>
    </location>
</feature>
<dbReference type="EMBL" id="ADBL01001125">
    <property type="status" value="NOT_ANNOTATED_CDS"/>
    <property type="molecule type" value="Genomic_DNA"/>
</dbReference>
<dbReference type="Proteomes" id="UP000011715">
    <property type="component" value="Unassembled WGS sequence"/>
</dbReference>
<dbReference type="VEuPathDB" id="FungiDB:MAPG_04813"/>
<name>A0A0C4DXQ7_MAGP6</name>
<organism evidence="3 4">
    <name type="scientific">Magnaporthiopsis poae (strain ATCC 64411 / 73-15)</name>
    <name type="common">Kentucky bluegrass fungus</name>
    <name type="synonym">Magnaporthe poae</name>
    <dbReference type="NCBI Taxonomy" id="644358"/>
    <lineage>
        <taxon>Eukaryota</taxon>
        <taxon>Fungi</taxon>
        <taxon>Dikarya</taxon>
        <taxon>Ascomycota</taxon>
        <taxon>Pezizomycotina</taxon>
        <taxon>Sordariomycetes</taxon>
        <taxon>Sordariomycetidae</taxon>
        <taxon>Magnaporthales</taxon>
        <taxon>Magnaporthaceae</taxon>
        <taxon>Magnaporthiopsis</taxon>
    </lineage>
</organism>
<evidence type="ECO:0000313" key="2">
    <source>
        <dbReference type="EMBL" id="KLU85793.1"/>
    </source>
</evidence>
<gene>
    <name evidence="2" type="ORF">MAPG_04813</name>
</gene>
<feature type="region of interest" description="Disordered" evidence="1">
    <location>
        <begin position="869"/>
        <end position="893"/>
    </location>
</feature>
<accession>A0A0C4DXQ7</accession>
<dbReference type="OMA" id="PFNYLVP"/>
<evidence type="ECO:0000313" key="3">
    <source>
        <dbReference type="EnsemblFungi" id="MAPG_04813T0"/>
    </source>
</evidence>
<protein>
    <submittedName>
        <fullName evidence="2 3">Uncharacterized protein</fullName>
    </submittedName>
</protein>
<keyword evidence="4" id="KW-1185">Reference proteome</keyword>
<dbReference type="OrthoDB" id="3029913at2759"/>
<reference evidence="2" key="1">
    <citation type="submission" date="2010-05" db="EMBL/GenBank/DDBJ databases">
        <title>The Genome Sequence of Magnaporthe poae strain ATCC 64411.</title>
        <authorList>
            <consortium name="The Broad Institute Genome Sequencing Platform"/>
            <consortium name="Broad Institute Genome Sequencing Center for Infectious Disease"/>
            <person name="Ma L.-J."/>
            <person name="Dead R."/>
            <person name="Young S."/>
            <person name="Zeng Q."/>
            <person name="Koehrsen M."/>
            <person name="Alvarado L."/>
            <person name="Berlin A."/>
            <person name="Chapman S.B."/>
            <person name="Chen Z."/>
            <person name="Freedman E."/>
            <person name="Gellesch M."/>
            <person name="Goldberg J."/>
            <person name="Griggs A."/>
            <person name="Gujja S."/>
            <person name="Heilman E.R."/>
            <person name="Heiman D."/>
            <person name="Hepburn T."/>
            <person name="Howarth C."/>
            <person name="Jen D."/>
            <person name="Larson L."/>
            <person name="Mehta T."/>
            <person name="Neiman D."/>
            <person name="Pearson M."/>
            <person name="Roberts A."/>
            <person name="Saif S."/>
            <person name="Shea T."/>
            <person name="Shenoy N."/>
            <person name="Sisk P."/>
            <person name="Stolte C."/>
            <person name="Sykes S."/>
            <person name="Walk T."/>
            <person name="White J."/>
            <person name="Yandava C."/>
            <person name="Haas B."/>
            <person name="Nusbaum C."/>
            <person name="Birren B."/>
        </authorList>
    </citation>
    <scope>NUCLEOTIDE SEQUENCE</scope>
    <source>
        <strain evidence="2">ATCC 64411</strain>
    </source>
</reference>
<proteinExistence type="predicted"/>
<evidence type="ECO:0000256" key="1">
    <source>
        <dbReference type="SAM" id="MobiDB-lite"/>
    </source>
</evidence>
<reference evidence="3" key="5">
    <citation type="submission" date="2015-06" db="UniProtKB">
        <authorList>
            <consortium name="EnsemblFungi"/>
        </authorList>
    </citation>
    <scope>IDENTIFICATION</scope>
    <source>
        <strain evidence="3">ATCC 64411</strain>
    </source>
</reference>
<sequence length="1226" mass="133389">MVIYSGGKSTAINSPRHLTLRHARKVAEVQRGLNLPGPAEAGALRIMSLPSSSKAMAFAVAAPGEEDPDPLDSVELKPGEEKLNSFWAPGLIAGRAHHIKVRQDIDAKNGSGDKESEKLRLTAEQAFFVDAPQFSLPDGSVHSVHPPAGYADDARVLPHIVLTDPHLPWERDGSPKSEGEGDPDPRNRVPWLVLVSFEQDELRLPPEDLESIFKATSAGVIKPVKQTPTMAVNTSIADLWSLPSDGVTSPVTSDMGPTGMKDSRGDFVFLKPDLFQSLFSKFDSSGKRIDSAAPDTTAYRFMSHVRKINGSGMALAGVEDTAIFSIVIGSRAGPLDKATPTVVSTHLLSIEGVEAMKLPVTSKYVALCSLHSWNYTVQPPGMLNVHEGFVDLGRKLDVLGPPQRILDHVQSSTDAASARVAARLTDGYSMVRYRMQTGEITAALFRGPFTPTVVPPLLHLNKCSNSGVDLQILDKEVGLVDISYSVAWQVGRTLALGDEGFTAALGRVRTMIQAPAMREAKRDIVNSSGANLLSREDLLADLSGMVDNLSAVQLGSGDGDGAAFEPGGPRKRWFRHRLTRREIPNLSYASAAVKERYPDTALAAATALAASTDGSVFNETNIPVSTDWMVVLSWLVDRMYLAGVPAHYLISDPSHLEPESLRFFYIDPNWVDALLDGALSLGNHLGFDQDRVAIKKALNLYVQSTETSPTSPQIPTYGFYLRSDLVTMFPDLRVTTLPPRPPLLPDGPPDRAPLLRHEIVADGVMMGLFDRLPGSPEFTSLVFTQPPHQQRFAAGFLLEQAKLGVEVKRQYTVDQATREKDENRHDTLKTVYFTPDAGSDSPLVWGSEPGKTDLRLLRPETYAQLQIDTLQSMPKQPAKDDGTPGDPYFSDDKPTSALLAMQLNDPNYNLTVNFETPEARVALMALSMGPDDGDNAPRTLLRLEPPIIERVAEDGDGDSDDEPSPWDGSDDETVYERHEDYAAPKHLLASNAPHVGLLPAVKLAEDDRVKAPAPQPLKAMAMAPASLAAGSTSPTPTASSSAVSVRGVSAPASSPVFDMVINSRGTNTVVMLRTPNLAQDLVFSIRVASNPASQWRLRELSLRIELGVAATTKQDRVYLMERYDGPGPAMLSNLRFNVLASNPTIKGTRYLQLRLLPRSSKGWIDMSTVTDMSFLLSLVKVNSLPERNRQLIVKSWADYITEQGIITTVDNRDTLVTVVDSRFTTA</sequence>
<dbReference type="EnsemblFungi" id="MAPG_04813T0">
    <property type="protein sequence ID" value="MAPG_04813T0"/>
    <property type="gene ID" value="MAPG_04813"/>
</dbReference>
<reference evidence="4" key="2">
    <citation type="submission" date="2010-05" db="EMBL/GenBank/DDBJ databases">
        <title>The genome sequence of Magnaporthe poae strain ATCC 64411.</title>
        <authorList>
            <person name="Ma L.-J."/>
            <person name="Dead R."/>
            <person name="Young S."/>
            <person name="Zeng Q."/>
            <person name="Koehrsen M."/>
            <person name="Alvarado L."/>
            <person name="Berlin A."/>
            <person name="Chapman S.B."/>
            <person name="Chen Z."/>
            <person name="Freedman E."/>
            <person name="Gellesch M."/>
            <person name="Goldberg J."/>
            <person name="Griggs A."/>
            <person name="Gujja S."/>
            <person name="Heilman E.R."/>
            <person name="Heiman D."/>
            <person name="Hepburn T."/>
            <person name="Howarth C."/>
            <person name="Jen D."/>
            <person name="Larson L."/>
            <person name="Mehta T."/>
            <person name="Neiman D."/>
            <person name="Pearson M."/>
            <person name="Roberts A."/>
            <person name="Saif S."/>
            <person name="Shea T."/>
            <person name="Shenoy N."/>
            <person name="Sisk P."/>
            <person name="Stolte C."/>
            <person name="Sykes S."/>
            <person name="Walk T."/>
            <person name="White J."/>
            <person name="Yandava C."/>
            <person name="Haas B."/>
            <person name="Nusbaum C."/>
            <person name="Birren B."/>
        </authorList>
    </citation>
    <scope>NUCLEOTIDE SEQUENCE [LARGE SCALE GENOMIC DNA]</scope>
    <source>
        <strain evidence="4">ATCC 64411 / 73-15</strain>
    </source>
</reference>
<feature type="region of interest" description="Disordered" evidence="1">
    <location>
        <begin position="950"/>
        <end position="972"/>
    </location>
</feature>
<dbReference type="EMBL" id="GL876969">
    <property type="protein sequence ID" value="KLU85793.1"/>
    <property type="molecule type" value="Genomic_DNA"/>
</dbReference>
<dbReference type="AlphaFoldDB" id="A0A0C4DXQ7"/>
<reference evidence="2" key="3">
    <citation type="submission" date="2011-03" db="EMBL/GenBank/DDBJ databases">
        <title>Annotation of Magnaporthe poae ATCC 64411.</title>
        <authorList>
            <person name="Ma L.-J."/>
            <person name="Dead R."/>
            <person name="Young S.K."/>
            <person name="Zeng Q."/>
            <person name="Gargeya S."/>
            <person name="Fitzgerald M."/>
            <person name="Haas B."/>
            <person name="Abouelleil A."/>
            <person name="Alvarado L."/>
            <person name="Arachchi H.M."/>
            <person name="Berlin A."/>
            <person name="Brown A."/>
            <person name="Chapman S.B."/>
            <person name="Chen Z."/>
            <person name="Dunbar C."/>
            <person name="Freedman E."/>
            <person name="Gearin G."/>
            <person name="Gellesch M."/>
            <person name="Goldberg J."/>
            <person name="Griggs A."/>
            <person name="Gujja S."/>
            <person name="Heiman D."/>
            <person name="Howarth C."/>
            <person name="Larson L."/>
            <person name="Lui A."/>
            <person name="MacDonald P.J.P."/>
            <person name="Mehta T."/>
            <person name="Montmayeur A."/>
            <person name="Murphy C."/>
            <person name="Neiman D."/>
            <person name="Pearson M."/>
            <person name="Priest M."/>
            <person name="Roberts A."/>
            <person name="Saif S."/>
            <person name="Shea T."/>
            <person name="Shenoy N."/>
            <person name="Sisk P."/>
            <person name="Stolte C."/>
            <person name="Sykes S."/>
            <person name="Yandava C."/>
            <person name="Wortman J."/>
            <person name="Nusbaum C."/>
            <person name="Birren B."/>
        </authorList>
    </citation>
    <scope>NUCLEOTIDE SEQUENCE</scope>
    <source>
        <strain evidence="2">ATCC 64411</strain>
    </source>
</reference>
<dbReference type="eggNOG" id="ENOG502RE9P">
    <property type="taxonomic scope" value="Eukaryota"/>
</dbReference>